<gene>
    <name evidence="3" type="ORF">I0Q91_03680</name>
</gene>
<accession>A0A931F987</accession>
<keyword evidence="1" id="KW-0315">Glutamine amidotransferase</keyword>
<dbReference type="Pfam" id="PF01656">
    <property type="entry name" value="CbiA"/>
    <property type="match status" value="1"/>
</dbReference>
<evidence type="ECO:0000256" key="1">
    <source>
        <dbReference type="ARBA" id="ARBA00022962"/>
    </source>
</evidence>
<dbReference type="Proteomes" id="UP000621436">
    <property type="component" value="Unassembled WGS sequence"/>
</dbReference>
<dbReference type="AlphaFoldDB" id="A0A931F987"/>
<dbReference type="NCBIfam" id="NF001989">
    <property type="entry name" value="PRK00784.1"/>
    <property type="match status" value="1"/>
</dbReference>
<feature type="domain" description="CobQ/CobB/MinD/ParA nucleotide binding" evidence="2">
    <location>
        <begin position="8"/>
        <end position="239"/>
    </location>
</feature>
<keyword evidence="4" id="KW-1185">Reference proteome</keyword>
<dbReference type="SUPFAM" id="SSF52540">
    <property type="entry name" value="P-loop containing nucleoside triphosphate hydrolases"/>
    <property type="match status" value="1"/>
</dbReference>
<reference evidence="3" key="1">
    <citation type="submission" date="2020-11" db="EMBL/GenBank/DDBJ databases">
        <title>Halonatronomonas betainensis gen. nov., sp. nov. a novel haloalkaliphilic representative of the family Halanaerobiacae capable of betaine degradation.</title>
        <authorList>
            <person name="Boltyanskaya Y."/>
            <person name="Kevbrin V."/>
            <person name="Detkova E."/>
            <person name="Grouzdev D.S."/>
            <person name="Koziaeva V."/>
            <person name="Zhilina T."/>
        </authorList>
    </citation>
    <scope>NUCLEOTIDE SEQUENCE</scope>
    <source>
        <strain evidence="3">Z-7014</strain>
    </source>
</reference>
<proteinExistence type="predicted"/>
<dbReference type="RefSeq" id="WP_270452951.1">
    <property type="nucleotide sequence ID" value="NZ_JADPIE010000002.1"/>
</dbReference>
<dbReference type="InterPro" id="IPR002586">
    <property type="entry name" value="CobQ/CobB/MinD/ParA_Nub-bd_dom"/>
</dbReference>
<evidence type="ECO:0000313" key="4">
    <source>
        <dbReference type="Proteomes" id="UP000621436"/>
    </source>
</evidence>
<dbReference type="EMBL" id="JADPIE010000002">
    <property type="protein sequence ID" value="MBF8436169.1"/>
    <property type="molecule type" value="Genomic_DNA"/>
</dbReference>
<protein>
    <submittedName>
        <fullName evidence="3">Cobyric acid synthase</fullName>
    </submittedName>
</protein>
<evidence type="ECO:0000313" key="3">
    <source>
        <dbReference type="EMBL" id="MBF8436169.1"/>
    </source>
</evidence>
<name>A0A931F987_9FIRM</name>
<sequence>MTSQAMTIMIQGTASNVGKSLIAAGLCRVFHNRGLKVAPFKAWNMSSNSYLTEEDIEIGIGQTIQAIAAGSKPDVKFHPVLVKPLGEGKTELYLNGIRQGQYQFGDSDHQLNLKINEAINKSLDILKSEFDLIIFEGSGSPVELNRVGPDFGNMFAARLNNTPVFLTADISRGGALADLVGTLKLLSSEDRNLVKGLIINKFRGDFELLKPGLDFLEKHTGKQVLGTVPYLQKVNLPEEDTSPHLQLDQSTDLTYLEEEIENIAQQLEESLQIDSILNLARRDRNG</sequence>
<comment type="caution">
    <text evidence="3">The sequence shown here is derived from an EMBL/GenBank/DDBJ whole genome shotgun (WGS) entry which is preliminary data.</text>
</comment>
<organism evidence="3 4">
    <name type="scientific">Halonatronomonas betaini</name>
    <dbReference type="NCBI Taxonomy" id="2778430"/>
    <lineage>
        <taxon>Bacteria</taxon>
        <taxon>Bacillati</taxon>
        <taxon>Bacillota</taxon>
        <taxon>Clostridia</taxon>
        <taxon>Halanaerobiales</taxon>
        <taxon>Halarsenatibacteraceae</taxon>
        <taxon>Halonatronomonas</taxon>
    </lineage>
</organism>
<dbReference type="PANTHER" id="PTHR21343:SF9">
    <property type="entry name" value="LIPID II ISOGLUTAMINYL SYNTHASE (GLUTAMINE-HYDROLYZING) SUBUNIT GATD"/>
    <property type="match status" value="1"/>
</dbReference>
<evidence type="ECO:0000259" key="2">
    <source>
        <dbReference type="Pfam" id="PF01656"/>
    </source>
</evidence>
<dbReference type="InterPro" id="IPR027417">
    <property type="entry name" value="P-loop_NTPase"/>
</dbReference>
<dbReference type="Gene3D" id="3.40.50.300">
    <property type="entry name" value="P-loop containing nucleotide triphosphate hydrolases"/>
    <property type="match status" value="1"/>
</dbReference>
<dbReference type="PANTHER" id="PTHR21343">
    <property type="entry name" value="DETHIOBIOTIN SYNTHETASE"/>
    <property type="match status" value="1"/>
</dbReference>